<keyword evidence="2" id="KW-1185">Reference proteome</keyword>
<accession>A0ABV7JD35</accession>
<organism evidence="1 2">
    <name type="scientific">Marinicella sediminis</name>
    <dbReference type="NCBI Taxonomy" id="1792834"/>
    <lineage>
        <taxon>Bacteria</taxon>
        <taxon>Pseudomonadati</taxon>
        <taxon>Pseudomonadota</taxon>
        <taxon>Gammaproteobacteria</taxon>
        <taxon>Lysobacterales</taxon>
        <taxon>Marinicellaceae</taxon>
        <taxon>Marinicella</taxon>
    </lineage>
</organism>
<dbReference type="EMBL" id="JBHRTS010000011">
    <property type="protein sequence ID" value="MFC3195879.1"/>
    <property type="molecule type" value="Genomic_DNA"/>
</dbReference>
<comment type="caution">
    <text evidence="1">The sequence shown here is derived from an EMBL/GenBank/DDBJ whole genome shotgun (WGS) entry which is preliminary data.</text>
</comment>
<evidence type="ECO:0000313" key="1">
    <source>
        <dbReference type="EMBL" id="MFC3195879.1"/>
    </source>
</evidence>
<sequence>MTSKKQQLEQLMTTFCDEIRISVKGDAIINQPIVSDERLADIRSVLVEASQLTSPTGDVGQEISDLKKLMERTKRCLKTVERQQLMTEATQNIQKVTAVIKDNYGKDANRVMSARLAFEHSKQLPTTDLSSLDQDPPGDE</sequence>
<protein>
    <submittedName>
        <fullName evidence="1">Uncharacterized protein</fullName>
    </submittedName>
</protein>
<reference evidence="2" key="1">
    <citation type="journal article" date="2019" name="Int. J. Syst. Evol. Microbiol.">
        <title>The Global Catalogue of Microorganisms (GCM) 10K type strain sequencing project: providing services to taxonomists for standard genome sequencing and annotation.</title>
        <authorList>
            <consortium name="The Broad Institute Genomics Platform"/>
            <consortium name="The Broad Institute Genome Sequencing Center for Infectious Disease"/>
            <person name="Wu L."/>
            <person name="Ma J."/>
        </authorList>
    </citation>
    <scope>NUCLEOTIDE SEQUENCE [LARGE SCALE GENOMIC DNA]</scope>
    <source>
        <strain evidence="2">KCTC 42953</strain>
    </source>
</reference>
<proteinExistence type="predicted"/>
<dbReference type="RefSeq" id="WP_077412773.1">
    <property type="nucleotide sequence ID" value="NZ_JBHRTS010000011.1"/>
</dbReference>
<dbReference type="Proteomes" id="UP001595533">
    <property type="component" value="Unassembled WGS sequence"/>
</dbReference>
<evidence type="ECO:0000313" key="2">
    <source>
        <dbReference type="Proteomes" id="UP001595533"/>
    </source>
</evidence>
<gene>
    <name evidence="1" type="ORF">ACFODZ_16615</name>
</gene>
<name>A0ABV7JD35_9GAMM</name>